<accession>J9GEX0</accession>
<keyword evidence="5 16" id="KW-0808">Transferase</keyword>
<organism evidence="16">
    <name type="scientific">gut metagenome</name>
    <dbReference type="NCBI Taxonomy" id="749906"/>
    <lineage>
        <taxon>unclassified sequences</taxon>
        <taxon>metagenomes</taxon>
        <taxon>organismal metagenomes</taxon>
    </lineage>
</organism>
<feature type="non-terminal residue" evidence="16">
    <location>
        <position position="118"/>
    </location>
</feature>
<keyword evidence="4" id="KW-0132">Cell division</keyword>
<keyword evidence="3" id="KW-0963">Cytoplasm</keyword>
<evidence type="ECO:0000256" key="6">
    <source>
        <dbReference type="ARBA" id="ARBA00022960"/>
    </source>
</evidence>
<keyword evidence="9" id="KW-0961">Cell wall biogenesis/degradation</keyword>
<dbReference type="PANTHER" id="PTHR43783">
    <property type="entry name" value="UDP-N-ACETYLGLUCOSAMINE 1-CARBOXYVINYLTRANSFERASE"/>
    <property type="match status" value="1"/>
</dbReference>
<keyword evidence="8" id="KW-0131">Cell cycle</keyword>
<comment type="subcellular location">
    <subcellularLocation>
        <location evidence="1">Cytoplasm</location>
    </subcellularLocation>
</comment>
<comment type="caution">
    <text evidence="16">The sequence shown here is derived from an EMBL/GenBank/DDBJ whole genome shotgun (WGS) entry which is preliminary data.</text>
</comment>
<evidence type="ECO:0000313" key="16">
    <source>
        <dbReference type="EMBL" id="EJW97904.1"/>
    </source>
</evidence>
<evidence type="ECO:0000259" key="15">
    <source>
        <dbReference type="Pfam" id="PF00275"/>
    </source>
</evidence>
<evidence type="ECO:0000256" key="10">
    <source>
        <dbReference type="ARBA" id="ARBA00038367"/>
    </source>
</evidence>
<evidence type="ECO:0000256" key="8">
    <source>
        <dbReference type="ARBA" id="ARBA00023306"/>
    </source>
</evidence>
<keyword evidence="6" id="KW-0133">Cell shape</keyword>
<keyword evidence="7" id="KW-0573">Peptidoglycan synthesis</keyword>
<evidence type="ECO:0000256" key="12">
    <source>
        <dbReference type="ARBA" id="ARBA00039754"/>
    </source>
</evidence>
<dbReference type="Pfam" id="PF00275">
    <property type="entry name" value="EPSP_synthase"/>
    <property type="match status" value="1"/>
</dbReference>
<dbReference type="GO" id="GO:0071555">
    <property type="term" value="P:cell wall organization"/>
    <property type="evidence" value="ECO:0007669"/>
    <property type="project" value="UniProtKB-KW"/>
</dbReference>
<proteinExistence type="inferred from homology"/>
<sequence>MEYEKLKGCVHEIIPDRIEAATYILIAAAVADDMKITNVIPQHLEAITSKLEEIGINLTREGDTIHVFGNDPDKVLKPTDITTKAYPGFATDVQQPFTALLTKTDGCSSVTEQIYVER</sequence>
<dbReference type="GO" id="GO:0005737">
    <property type="term" value="C:cytoplasm"/>
    <property type="evidence" value="ECO:0007669"/>
    <property type="project" value="UniProtKB-SubCell"/>
</dbReference>
<dbReference type="AlphaFoldDB" id="J9GEX0"/>
<comment type="catalytic activity">
    <reaction evidence="14">
        <text>phosphoenolpyruvate + UDP-N-acetyl-alpha-D-glucosamine = UDP-N-acetyl-3-O-(1-carboxyvinyl)-alpha-D-glucosamine + phosphate</text>
        <dbReference type="Rhea" id="RHEA:18681"/>
        <dbReference type="ChEBI" id="CHEBI:43474"/>
        <dbReference type="ChEBI" id="CHEBI:57705"/>
        <dbReference type="ChEBI" id="CHEBI:58702"/>
        <dbReference type="ChEBI" id="CHEBI:68483"/>
        <dbReference type="EC" id="2.5.1.7"/>
    </reaction>
</comment>
<dbReference type="Gene3D" id="3.65.10.10">
    <property type="entry name" value="Enolpyruvate transferase domain"/>
    <property type="match status" value="1"/>
</dbReference>
<dbReference type="EMBL" id="AMCI01004526">
    <property type="protein sequence ID" value="EJW97904.1"/>
    <property type="molecule type" value="Genomic_DNA"/>
</dbReference>
<name>J9GEX0_9ZZZZ</name>
<comment type="pathway">
    <text evidence="2">Cell wall biogenesis; peptidoglycan biosynthesis.</text>
</comment>
<gene>
    <name evidence="16" type="ORF">EVA_13988</name>
</gene>
<dbReference type="PANTHER" id="PTHR43783:SF2">
    <property type="entry name" value="UDP-N-ACETYLGLUCOSAMINE 1-CARBOXYVINYLTRANSFERASE 2"/>
    <property type="match status" value="1"/>
</dbReference>
<dbReference type="InterPro" id="IPR001986">
    <property type="entry name" value="Enolpyruvate_Tfrase_dom"/>
</dbReference>
<feature type="domain" description="Enolpyruvate transferase" evidence="15">
    <location>
        <begin position="4"/>
        <end position="114"/>
    </location>
</feature>
<dbReference type="InterPro" id="IPR036968">
    <property type="entry name" value="Enolpyruvate_Tfrase_sf"/>
</dbReference>
<dbReference type="GO" id="GO:0008760">
    <property type="term" value="F:UDP-N-acetylglucosamine 1-carboxyvinyltransferase activity"/>
    <property type="evidence" value="ECO:0007669"/>
    <property type="project" value="UniProtKB-EC"/>
</dbReference>
<dbReference type="SUPFAM" id="SSF55205">
    <property type="entry name" value="EPT/RTPC-like"/>
    <property type="match status" value="1"/>
</dbReference>
<dbReference type="GO" id="GO:0008360">
    <property type="term" value="P:regulation of cell shape"/>
    <property type="evidence" value="ECO:0007669"/>
    <property type="project" value="UniProtKB-KW"/>
</dbReference>
<dbReference type="GO" id="GO:0051301">
    <property type="term" value="P:cell division"/>
    <property type="evidence" value="ECO:0007669"/>
    <property type="project" value="UniProtKB-KW"/>
</dbReference>
<dbReference type="InterPro" id="IPR050068">
    <property type="entry name" value="MurA_subfamily"/>
</dbReference>
<evidence type="ECO:0000256" key="13">
    <source>
        <dbReference type="ARBA" id="ARBA00042842"/>
    </source>
</evidence>
<evidence type="ECO:0000256" key="1">
    <source>
        <dbReference type="ARBA" id="ARBA00004496"/>
    </source>
</evidence>
<evidence type="ECO:0000256" key="11">
    <source>
        <dbReference type="ARBA" id="ARBA00039108"/>
    </source>
</evidence>
<reference evidence="16" key="1">
    <citation type="journal article" date="2012" name="PLoS ONE">
        <title>Gene sets for utilization of primary and secondary nutrition supplies in the distal gut of endangered iberian lynx.</title>
        <authorList>
            <person name="Alcaide M."/>
            <person name="Messina E."/>
            <person name="Richter M."/>
            <person name="Bargiela R."/>
            <person name="Peplies J."/>
            <person name="Huws S.A."/>
            <person name="Newbold C.J."/>
            <person name="Golyshin P.N."/>
            <person name="Simon M.A."/>
            <person name="Lopez G."/>
            <person name="Yakimov M.M."/>
            <person name="Ferrer M."/>
        </authorList>
    </citation>
    <scope>NUCLEOTIDE SEQUENCE</scope>
</reference>
<evidence type="ECO:0000256" key="3">
    <source>
        <dbReference type="ARBA" id="ARBA00022490"/>
    </source>
</evidence>
<evidence type="ECO:0000256" key="7">
    <source>
        <dbReference type="ARBA" id="ARBA00022984"/>
    </source>
</evidence>
<dbReference type="EC" id="2.5.1.7" evidence="11"/>
<evidence type="ECO:0000256" key="9">
    <source>
        <dbReference type="ARBA" id="ARBA00023316"/>
    </source>
</evidence>
<protein>
    <recommendedName>
        <fullName evidence="12">UDP-N-acetylglucosamine 1-carboxyvinyltransferase</fullName>
        <ecNumber evidence="11">2.5.1.7</ecNumber>
    </recommendedName>
    <alternativeName>
        <fullName evidence="13">UDP-N-acetylglucosamine enolpyruvyl transferase</fullName>
    </alternativeName>
</protein>
<evidence type="ECO:0000256" key="2">
    <source>
        <dbReference type="ARBA" id="ARBA00004752"/>
    </source>
</evidence>
<evidence type="ECO:0000256" key="4">
    <source>
        <dbReference type="ARBA" id="ARBA00022618"/>
    </source>
</evidence>
<dbReference type="GO" id="GO:0009252">
    <property type="term" value="P:peptidoglycan biosynthetic process"/>
    <property type="evidence" value="ECO:0007669"/>
    <property type="project" value="UniProtKB-KW"/>
</dbReference>
<evidence type="ECO:0000256" key="14">
    <source>
        <dbReference type="ARBA" id="ARBA00047527"/>
    </source>
</evidence>
<dbReference type="InterPro" id="IPR013792">
    <property type="entry name" value="RNA3'P_cycl/enolpyr_Trfase_a/b"/>
</dbReference>
<evidence type="ECO:0000256" key="5">
    <source>
        <dbReference type="ARBA" id="ARBA00022679"/>
    </source>
</evidence>
<comment type="similarity">
    <text evidence="10">Belongs to the EPSP synthase family. MurA subfamily.</text>
</comment>